<dbReference type="Proteomes" id="UP001449657">
    <property type="component" value="Chromosome"/>
</dbReference>
<organism evidence="2 3">
    <name type="scientific">Chitinophaga caseinilytica</name>
    <dbReference type="NCBI Taxonomy" id="2267521"/>
    <lineage>
        <taxon>Bacteria</taxon>
        <taxon>Pseudomonadati</taxon>
        <taxon>Bacteroidota</taxon>
        <taxon>Chitinophagia</taxon>
        <taxon>Chitinophagales</taxon>
        <taxon>Chitinophagaceae</taxon>
        <taxon>Chitinophaga</taxon>
    </lineage>
</organism>
<accession>A0ABZ2Z8F3</accession>
<feature type="signal peptide" evidence="1">
    <location>
        <begin position="1"/>
        <end position="19"/>
    </location>
</feature>
<keyword evidence="3" id="KW-1185">Reference proteome</keyword>
<evidence type="ECO:0000313" key="2">
    <source>
        <dbReference type="EMBL" id="WZN48074.1"/>
    </source>
</evidence>
<evidence type="ECO:0008006" key="4">
    <source>
        <dbReference type="Google" id="ProtNLM"/>
    </source>
</evidence>
<keyword evidence="1" id="KW-0732">Signal</keyword>
<feature type="chain" id="PRO_5046842959" description="YD repeat-containing protein" evidence="1">
    <location>
        <begin position="20"/>
        <end position="287"/>
    </location>
</feature>
<evidence type="ECO:0000313" key="3">
    <source>
        <dbReference type="Proteomes" id="UP001449657"/>
    </source>
</evidence>
<name>A0ABZ2Z8F3_9BACT</name>
<dbReference type="RefSeq" id="WP_341842674.1">
    <property type="nucleotide sequence ID" value="NZ_CP149792.1"/>
</dbReference>
<protein>
    <recommendedName>
        <fullName evidence="4">YD repeat-containing protein</fullName>
    </recommendedName>
</protein>
<reference evidence="2 3" key="1">
    <citation type="submission" date="2024-03" db="EMBL/GenBank/DDBJ databases">
        <title>Chitinophaga caseinilytica sp. nov., a casein hydrolysing bacterium isolated from forest soil.</title>
        <authorList>
            <person name="Lee D.S."/>
            <person name="Han D.M."/>
            <person name="Baek J.H."/>
            <person name="Choi D.G."/>
            <person name="Jeon J.H."/>
            <person name="Jeon C.O."/>
        </authorList>
    </citation>
    <scope>NUCLEOTIDE SEQUENCE [LARGE SCALE GENOMIC DNA]</scope>
    <source>
        <strain evidence="2 3">KACC 19118</strain>
    </source>
</reference>
<proteinExistence type="predicted"/>
<evidence type="ECO:0000256" key="1">
    <source>
        <dbReference type="SAM" id="SignalP"/>
    </source>
</evidence>
<dbReference type="PROSITE" id="PS51257">
    <property type="entry name" value="PROKAR_LIPOPROTEIN"/>
    <property type="match status" value="1"/>
</dbReference>
<dbReference type="EMBL" id="CP150096">
    <property type="protein sequence ID" value="WZN48074.1"/>
    <property type="molecule type" value="Genomic_DNA"/>
</dbReference>
<sequence>MKQIPVILFLACLSLLACKKNPHFPQQNCPETADCQLTALHTTVGLSRVSEGPEYSSEIFRGSDGRPVKHRGYLTAWGVPYVSNITYSGNRMTLTDSATGIKRMDVWFNACSQPDSATWYDTGLPNEIPARTRYKYNSSKKLTSFVVTYNESIPGGVVKEAQVIRDAHGNVLKLTDGSSITEWTYNYNAPIKPAQIYYLTPSQPTWSATFLLEQFGSIDLRPRHLPKTIASNMGGYQFATESIANVVINNGKVISYDHRTGSDPASGEHLRTVTLSYQCRSGHPGKF</sequence>
<gene>
    <name evidence="2" type="ORF">WJU22_07785</name>
</gene>